<keyword evidence="2" id="KW-1185">Reference proteome</keyword>
<name>A0ABV4NU52_9GAMM</name>
<gene>
    <name evidence="1" type="ORF">ACCI51_19180</name>
</gene>
<reference evidence="1 2" key="1">
    <citation type="submission" date="2024-08" db="EMBL/GenBank/DDBJ databases">
        <authorList>
            <person name="Ishaq N."/>
        </authorList>
    </citation>
    <scope>NUCLEOTIDE SEQUENCE [LARGE SCALE GENOMIC DNA]</scope>
    <source>
        <strain evidence="1 2">JCM 30400</strain>
    </source>
</reference>
<proteinExistence type="predicted"/>
<accession>A0ABV4NU52</accession>
<evidence type="ECO:0000313" key="2">
    <source>
        <dbReference type="Proteomes" id="UP001569414"/>
    </source>
</evidence>
<dbReference type="RefSeq" id="WP_371845039.1">
    <property type="nucleotide sequence ID" value="NZ_JBGMEL010000037.1"/>
</dbReference>
<organism evidence="1 2">
    <name type="scientific">Microbulbifer echini</name>
    <dbReference type="NCBI Taxonomy" id="1529067"/>
    <lineage>
        <taxon>Bacteria</taxon>
        <taxon>Pseudomonadati</taxon>
        <taxon>Pseudomonadota</taxon>
        <taxon>Gammaproteobacteria</taxon>
        <taxon>Cellvibrionales</taxon>
        <taxon>Microbulbiferaceae</taxon>
        <taxon>Microbulbifer</taxon>
    </lineage>
</organism>
<comment type="caution">
    <text evidence="1">The sequence shown here is derived from an EMBL/GenBank/DDBJ whole genome shotgun (WGS) entry which is preliminary data.</text>
</comment>
<dbReference type="EMBL" id="JBGMEL010000037">
    <property type="protein sequence ID" value="MFA0792663.1"/>
    <property type="molecule type" value="Genomic_DNA"/>
</dbReference>
<dbReference type="Proteomes" id="UP001569414">
    <property type="component" value="Unassembled WGS sequence"/>
</dbReference>
<evidence type="ECO:0000313" key="1">
    <source>
        <dbReference type="EMBL" id="MFA0792663.1"/>
    </source>
</evidence>
<protein>
    <submittedName>
        <fullName evidence="1">Uncharacterized protein</fullName>
    </submittedName>
</protein>
<sequence length="143" mass="16246">MDQIELSKKIEELLFPLLKDLGYEYFGVEDISTQAIPKWLKGTFKNTCVARSVEIGYIPKGVGAREVLKCHISDLNFSPNDFDYTSTNQMSVPSQKISELDGNLNYRVSITLSAIAKELKESFNEVLTGKMFETEHMDWQGLK</sequence>